<dbReference type="GO" id="GO:0006915">
    <property type="term" value="P:apoptotic process"/>
    <property type="evidence" value="ECO:0007669"/>
    <property type="project" value="UniProtKB-KW"/>
</dbReference>
<dbReference type="GO" id="GO:0031398">
    <property type="term" value="P:positive regulation of protein ubiquitination"/>
    <property type="evidence" value="ECO:0007669"/>
    <property type="project" value="TreeGrafter"/>
</dbReference>
<dbReference type="SUPFAM" id="SSF57924">
    <property type="entry name" value="Inhibitor of apoptosis (IAP) repeat"/>
    <property type="match status" value="1"/>
</dbReference>
<reference evidence="6" key="2">
    <citation type="submission" date="2025-08" db="UniProtKB">
        <authorList>
            <consortium name="Ensembl"/>
        </authorList>
    </citation>
    <scope>IDENTIFICATION</scope>
</reference>
<dbReference type="InterPro" id="IPR013083">
    <property type="entry name" value="Znf_RING/FYVE/PHD"/>
</dbReference>
<dbReference type="InterPro" id="IPR050784">
    <property type="entry name" value="IAP"/>
</dbReference>
<evidence type="ECO:0000313" key="7">
    <source>
        <dbReference type="Proteomes" id="UP000694405"/>
    </source>
</evidence>
<sequence>MRNEARRLRTFRQWPADSPVSPQDLARAGFYYLGPGDEVRCFCCSGILKDWVPGDCPVAEHRKYFPSCKFIRGEPVGNQGMPPHPQEAADAVDGQVVKSLKCFVSQALPCLEELIVVCNVIAMDFDVVSVFRAVENKHTTTGTFYLSESELIADVLKAGSTAENEPWLSTEEQLKRLQEQRLCKVCMDRDVSIVFVPCGHLVVCRACAFNLSFCPICREPIVDRVRTFMS</sequence>
<dbReference type="InterPro" id="IPR001370">
    <property type="entry name" value="BIR_rpt"/>
</dbReference>
<proteinExistence type="inferred from homology"/>
<dbReference type="AlphaFoldDB" id="A0A8V5GGW1"/>
<dbReference type="GO" id="GO:0061630">
    <property type="term" value="F:ubiquitin protein ligase activity"/>
    <property type="evidence" value="ECO:0007669"/>
    <property type="project" value="TreeGrafter"/>
</dbReference>
<dbReference type="FunFam" id="1.10.1170.10:FF:000002">
    <property type="entry name" value="Baculoviral IAP repeat containing 7"/>
    <property type="match status" value="1"/>
</dbReference>
<name>A0A8V5GGW1_MELUD</name>
<accession>A0A8V5GGW1</accession>
<dbReference type="Gene3D" id="1.10.1170.10">
    <property type="entry name" value="Inhibitor Of Apoptosis Protein (2mihbC-IAP-1), Chain A"/>
    <property type="match status" value="1"/>
</dbReference>
<dbReference type="GO" id="GO:0005634">
    <property type="term" value="C:nucleus"/>
    <property type="evidence" value="ECO:0007669"/>
    <property type="project" value="TreeGrafter"/>
</dbReference>
<dbReference type="CDD" id="cd00022">
    <property type="entry name" value="BIR"/>
    <property type="match status" value="1"/>
</dbReference>
<keyword evidence="4" id="KW-0863">Zinc-finger</keyword>
<protein>
    <submittedName>
        <fullName evidence="6">Uncharacterized protein</fullName>
    </submittedName>
</protein>
<reference evidence="6" key="3">
    <citation type="submission" date="2025-09" db="UniProtKB">
        <authorList>
            <consortium name="Ensembl"/>
        </authorList>
    </citation>
    <scope>IDENTIFICATION</scope>
</reference>
<evidence type="ECO:0000256" key="4">
    <source>
        <dbReference type="ARBA" id="ARBA00022771"/>
    </source>
</evidence>
<evidence type="ECO:0000313" key="6">
    <source>
        <dbReference type="Ensembl" id="ENSMUNP00000027958.1"/>
    </source>
</evidence>
<reference evidence="6" key="1">
    <citation type="submission" date="2020-03" db="EMBL/GenBank/DDBJ databases">
        <title>Melopsittacus undulatus (budgerigar) genome, bMelUnd1, maternal haplotype with Z.</title>
        <authorList>
            <person name="Gedman G."/>
            <person name="Mountcastle J."/>
            <person name="Haase B."/>
            <person name="Formenti G."/>
            <person name="Wright T."/>
            <person name="Apodaca J."/>
            <person name="Pelan S."/>
            <person name="Chow W."/>
            <person name="Rhie A."/>
            <person name="Howe K."/>
            <person name="Fedrigo O."/>
            <person name="Jarvis E.D."/>
        </authorList>
    </citation>
    <scope>NUCLEOTIDE SEQUENCE [LARGE SCALE GENOMIC DNA]</scope>
</reference>
<dbReference type="Gene3D" id="3.30.40.10">
    <property type="entry name" value="Zinc/RING finger domain, C3HC4 (zinc finger)"/>
    <property type="match status" value="1"/>
</dbReference>
<dbReference type="PANTHER" id="PTHR10044:SF139">
    <property type="entry name" value="DEATH-ASSOCIATED INHIBITOR OF APOPTOSIS 2"/>
    <property type="match status" value="1"/>
</dbReference>
<dbReference type="SMART" id="SM00184">
    <property type="entry name" value="RING"/>
    <property type="match status" value="1"/>
</dbReference>
<dbReference type="Pfam" id="PF13920">
    <property type="entry name" value="zf-C3HC4_3"/>
    <property type="match status" value="1"/>
</dbReference>
<keyword evidence="2" id="KW-0053">Apoptosis</keyword>
<dbReference type="InterPro" id="IPR001841">
    <property type="entry name" value="Znf_RING"/>
</dbReference>
<keyword evidence="3" id="KW-0479">Metal-binding</keyword>
<dbReference type="PANTHER" id="PTHR10044">
    <property type="entry name" value="INHIBITOR OF APOPTOSIS"/>
    <property type="match status" value="1"/>
</dbReference>
<dbReference type="SMART" id="SM00238">
    <property type="entry name" value="BIR"/>
    <property type="match status" value="1"/>
</dbReference>
<keyword evidence="7" id="KW-1185">Reference proteome</keyword>
<dbReference type="Gene3D" id="1.10.8.10">
    <property type="entry name" value="DNA helicase RuvA subunit, C-terminal domain"/>
    <property type="match status" value="1"/>
</dbReference>
<dbReference type="GO" id="GO:0051726">
    <property type="term" value="P:regulation of cell cycle"/>
    <property type="evidence" value="ECO:0007669"/>
    <property type="project" value="TreeGrafter"/>
</dbReference>
<dbReference type="GO" id="GO:0043027">
    <property type="term" value="F:cysteine-type endopeptidase inhibitor activity involved in apoptotic process"/>
    <property type="evidence" value="ECO:0007669"/>
    <property type="project" value="TreeGrafter"/>
</dbReference>
<organism evidence="6 7">
    <name type="scientific">Melopsittacus undulatus</name>
    <name type="common">Budgerigar</name>
    <name type="synonym">Psittacus undulatus</name>
    <dbReference type="NCBI Taxonomy" id="13146"/>
    <lineage>
        <taxon>Eukaryota</taxon>
        <taxon>Metazoa</taxon>
        <taxon>Chordata</taxon>
        <taxon>Craniata</taxon>
        <taxon>Vertebrata</taxon>
        <taxon>Euteleostomi</taxon>
        <taxon>Archelosauria</taxon>
        <taxon>Archosauria</taxon>
        <taxon>Dinosauria</taxon>
        <taxon>Saurischia</taxon>
        <taxon>Theropoda</taxon>
        <taxon>Coelurosauria</taxon>
        <taxon>Aves</taxon>
        <taxon>Neognathae</taxon>
        <taxon>Neoaves</taxon>
        <taxon>Telluraves</taxon>
        <taxon>Australaves</taxon>
        <taxon>Psittaciformes</taxon>
        <taxon>Psittaculidae</taxon>
        <taxon>Melopsittacus</taxon>
    </lineage>
</organism>
<dbReference type="Ensembl" id="ENSMUNT00000035288.1">
    <property type="protein sequence ID" value="ENSMUNP00000027958.1"/>
    <property type="gene ID" value="ENSMUNG00000019791.1"/>
</dbReference>
<dbReference type="GO" id="GO:0005737">
    <property type="term" value="C:cytoplasm"/>
    <property type="evidence" value="ECO:0007669"/>
    <property type="project" value="TreeGrafter"/>
</dbReference>
<evidence type="ECO:0000256" key="2">
    <source>
        <dbReference type="ARBA" id="ARBA00022703"/>
    </source>
</evidence>
<dbReference type="PROSITE" id="PS50089">
    <property type="entry name" value="ZF_RING_2"/>
    <property type="match status" value="1"/>
</dbReference>
<dbReference type="PROSITE" id="PS01282">
    <property type="entry name" value="BIR_REPEAT_1"/>
    <property type="match status" value="1"/>
</dbReference>
<keyword evidence="5" id="KW-0862">Zinc</keyword>
<evidence type="ECO:0000256" key="1">
    <source>
        <dbReference type="ARBA" id="ARBA00006672"/>
    </source>
</evidence>
<dbReference type="GO" id="GO:0008270">
    <property type="term" value="F:zinc ion binding"/>
    <property type="evidence" value="ECO:0007669"/>
    <property type="project" value="UniProtKB-KW"/>
</dbReference>
<dbReference type="PROSITE" id="PS50143">
    <property type="entry name" value="BIR_REPEAT_2"/>
    <property type="match status" value="1"/>
</dbReference>
<evidence type="ECO:0000256" key="3">
    <source>
        <dbReference type="ARBA" id="ARBA00022723"/>
    </source>
</evidence>
<comment type="similarity">
    <text evidence="1">Belongs to the IAP family.</text>
</comment>
<dbReference type="FunFam" id="3.30.40.10:FF:000184">
    <property type="entry name" value="Baculoviral IAP repeat containing 2"/>
    <property type="match status" value="1"/>
</dbReference>
<dbReference type="GO" id="GO:0043066">
    <property type="term" value="P:negative regulation of apoptotic process"/>
    <property type="evidence" value="ECO:0007669"/>
    <property type="project" value="TreeGrafter"/>
</dbReference>
<evidence type="ECO:0000256" key="5">
    <source>
        <dbReference type="ARBA" id="ARBA00022833"/>
    </source>
</evidence>
<dbReference type="Proteomes" id="UP000694405">
    <property type="component" value="Chromosome 10"/>
</dbReference>
<dbReference type="Pfam" id="PF00653">
    <property type="entry name" value="BIR"/>
    <property type="match status" value="1"/>
</dbReference>